<proteinExistence type="predicted"/>
<organism evidence="1">
    <name type="scientific">mine drainage metagenome</name>
    <dbReference type="NCBI Taxonomy" id="410659"/>
    <lineage>
        <taxon>unclassified sequences</taxon>
        <taxon>metagenomes</taxon>
        <taxon>ecological metagenomes</taxon>
    </lineage>
</organism>
<protein>
    <recommendedName>
        <fullName evidence="2">Transposase DDE domain protein</fullName>
    </recommendedName>
</protein>
<evidence type="ECO:0008006" key="2">
    <source>
        <dbReference type="Google" id="ProtNLM"/>
    </source>
</evidence>
<dbReference type="EMBL" id="MLJW01001821">
    <property type="protein sequence ID" value="OIQ76611.1"/>
    <property type="molecule type" value="Genomic_DNA"/>
</dbReference>
<sequence length="436" mass="48895">MGFVGPMRLLEPLLGSLRDCLDRFPDKRRGMNTTYGMGDIGMAAFSVFFMQSPSFLAHQRQFEEGHGRSNCASLFGIAKIPSDNHIRDMLDPASPALLHPVFAETVEQLRRIDGGLDVFRRLGGRVLIALDGTEYHCSRNIHCSHCSARVRGKSGREYYHSMLAATLVAPGHDKVIPLEPEFIAPQDGAEKQDCENMAAKRWLATRGQRYAALDPVYLGDDLFSRQPLCQAVLDAGGHFLFVCKPSSHPLIQEYLTGADLPVLEQALKRGKQRFVHRYRWLRDVPLRDGRDALAVNWLEIEIVNARGEITYRNSFVTDLPVGSDNAVELAACGRARWKIENETFNVLKNKGYHLEHSFGHGKTNLAAILVSLNLLAFAMHTICDIADELWRAARAKLGPRYNFFSKLAAITTYLIFPSWEDLLLRLAFAKPPPIPP</sequence>
<name>A0A1J5QGI1_9ZZZZ</name>
<dbReference type="AlphaFoldDB" id="A0A1J5QGI1"/>
<gene>
    <name evidence="1" type="ORF">GALL_417080</name>
</gene>
<comment type="caution">
    <text evidence="1">The sequence shown here is derived from an EMBL/GenBank/DDBJ whole genome shotgun (WGS) entry which is preliminary data.</text>
</comment>
<dbReference type="SUPFAM" id="SSF53098">
    <property type="entry name" value="Ribonuclease H-like"/>
    <property type="match status" value="1"/>
</dbReference>
<evidence type="ECO:0000313" key="1">
    <source>
        <dbReference type="EMBL" id="OIQ76611.1"/>
    </source>
</evidence>
<dbReference type="InterPro" id="IPR012337">
    <property type="entry name" value="RNaseH-like_sf"/>
</dbReference>
<accession>A0A1J5QGI1</accession>
<reference evidence="1" key="1">
    <citation type="submission" date="2016-10" db="EMBL/GenBank/DDBJ databases">
        <title>Sequence of Gallionella enrichment culture.</title>
        <authorList>
            <person name="Poehlein A."/>
            <person name="Muehling M."/>
            <person name="Daniel R."/>
        </authorList>
    </citation>
    <scope>NUCLEOTIDE SEQUENCE</scope>
</reference>